<feature type="region of interest" description="Disordered" evidence="2">
    <location>
        <begin position="1191"/>
        <end position="1246"/>
    </location>
</feature>
<reference evidence="4" key="2">
    <citation type="submission" date="2020-11" db="EMBL/GenBank/DDBJ databases">
        <authorList>
            <person name="McCartney M.A."/>
            <person name="Auch B."/>
            <person name="Kono T."/>
            <person name="Mallez S."/>
            <person name="Becker A."/>
            <person name="Gohl D.M."/>
            <person name="Silverstein K.A.T."/>
            <person name="Koren S."/>
            <person name="Bechman K.B."/>
            <person name="Herman A."/>
            <person name="Abrahante J.E."/>
            <person name="Garbe J."/>
        </authorList>
    </citation>
    <scope>NUCLEOTIDE SEQUENCE</scope>
    <source>
        <strain evidence="4">Duluth1</strain>
        <tissue evidence="4">Whole animal</tissue>
    </source>
</reference>
<feature type="region of interest" description="Disordered" evidence="2">
    <location>
        <begin position="819"/>
        <end position="899"/>
    </location>
</feature>
<evidence type="ECO:0000256" key="1">
    <source>
        <dbReference type="SAM" id="Coils"/>
    </source>
</evidence>
<evidence type="ECO:0000313" key="5">
    <source>
        <dbReference type="Proteomes" id="UP000828390"/>
    </source>
</evidence>
<feature type="compositionally biased region" description="Low complexity" evidence="2">
    <location>
        <begin position="269"/>
        <end position="284"/>
    </location>
</feature>
<feature type="compositionally biased region" description="Polar residues" evidence="2">
    <location>
        <begin position="1"/>
        <end position="20"/>
    </location>
</feature>
<feature type="region of interest" description="Disordered" evidence="2">
    <location>
        <begin position="912"/>
        <end position="951"/>
    </location>
</feature>
<dbReference type="GO" id="GO:1905515">
    <property type="term" value="P:non-motile cilium assembly"/>
    <property type="evidence" value="ECO:0007669"/>
    <property type="project" value="TreeGrafter"/>
</dbReference>
<feature type="compositionally biased region" description="Basic and acidic residues" evidence="2">
    <location>
        <begin position="819"/>
        <end position="837"/>
    </location>
</feature>
<feature type="compositionally biased region" description="Basic and acidic residues" evidence="2">
    <location>
        <begin position="1200"/>
        <end position="1226"/>
    </location>
</feature>
<feature type="compositionally biased region" description="Polar residues" evidence="2">
    <location>
        <begin position="1227"/>
        <end position="1242"/>
    </location>
</feature>
<feature type="coiled-coil region" evidence="1">
    <location>
        <begin position="62"/>
        <end position="131"/>
    </location>
</feature>
<feature type="region of interest" description="Disordered" evidence="2">
    <location>
        <begin position="404"/>
        <end position="464"/>
    </location>
</feature>
<feature type="compositionally biased region" description="Low complexity" evidence="2">
    <location>
        <begin position="857"/>
        <end position="866"/>
    </location>
</feature>
<dbReference type="Pfam" id="PF15717">
    <property type="entry name" value="PCM1_C"/>
    <property type="match status" value="1"/>
</dbReference>
<feature type="compositionally biased region" description="Acidic residues" evidence="2">
    <location>
        <begin position="1371"/>
        <end position="1381"/>
    </location>
</feature>
<proteinExistence type="predicted"/>
<feature type="domain" description="Pericentriolar material 1 protein C-terminal" evidence="3">
    <location>
        <begin position="993"/>
        <end position="1497"/>
    </location>
</feature>
<comment type="caution">
    <text evidence="4">The sequence shown here is derived from an EMBL/GenBank/DDBJ whole genome shotgun (WGS) entry which is preliminary data.</text>
</comment>
<feature type="compositionally biased region" description="Acidic residues" evidence="2">
    <location>
        <begin position="1464"/>
        <end position="1482"/>
    </location>
</feature>
<evidence type="ECO:0000256" key="2">
    <source>
        <dbReference type="SAM" id="MobiDB-lite"/>
    </source>
</evidence>
<evidence type="ECO:0000259" key="3">
    <source>
        <dbReference type="Pfam" id="PF15717"/>
    </source>
</evidence>
<feature type="compositionally biased region" description="Polar residues" evidence="2">
    <location>
        <begin position="529"/>
        <end position="539"/>
    </location>
</feature>
<dbReference type="PANTHER" id="PTHR14164">
    <property type="entry name" value="PERICENTRIOLAR MATERIAL 1-RELATED"/>
    <property type="match status" value="1"/>
</dbReference>
<dbReference type="GO" id="GO:0036064">
    <property type="term" value="C:ciliary basal body"/>
    <property type="evidence" value="ECO:0007669"/>
    <property type="project" value="TreeGrafter"/>
</dbReference>
<keyword evidence="1" id="KW-0175">Coiled coil</keyword>
<dbReference type="PANTHER" id="PTHR14164:SF12">
    <property type="entry name" value="PERICENTRIOLAR MATERIAL 1 PROTEIN"/>
    <property type="match status" value="1"/>
</dbReference>
<dbReference type="InterPro" id="IPR031446">
    <property type="entry name" value="PCM1_C"/>
</dbReference>
<keyword evidence="5" id="KW-1185">Reference proteome</keyword>
<feature type="compositionally biased region" description="Polar residues" evidence="2">
    <location>
        <begin position="839"/>
        <end position="850"/>
    </location>
</feature>
<feature type="region of interest" description="Disordered" evidence="2">
    <location>
        <begin position="210"/>
        <end position="299"/>
    </location>
</feature>
<feature type="compositionally biased region" description="Polar residues" evidence="2">
    <location>
        <begin position="499"/>
        <end position="508"/>
    </location>
</feature>
<accession>A0A9D4K2I4</accession>
<dbReference type="GO" id="GO:0034451">
    <property type="term" value="C:centriolar satellite"/>
    <property type="evidence" value="ECO:0007669"/>
    <property type="project" value="TreeGrafter"/>
</dbReference>
<dbReference type="Proteomes" id="UP000828390">
    <property type="component" value="Unassembled WGS sequence"/>
</dbReference>
<feature type="region of interest" description="Disordered" evidence="2">
    <location>
        <begin position="318"/>
        <end position="376"/>
    </location>
</feature>
<feature type="region of interest" description="Disordered" evidence="2">
    <location>
        <begin position="529"/>
        <end position="669"/>
    </location>
</feature>
<name>A0A9D4K2I4_DREPO</name>
<dbReference type="GO" id="GO:0071539">
    <property type="term" value="P:protein localization to centrosome"/>
    <property type="evidence" value="ECO:0007669"/>
    <property type="project" value="InterPro"/>
</dbReference>
<gene>
    <name evidence="4" type="ORF">DPMN_103062</name>
</gene>
<feature type="region of interest" description="Disordered" evidence="2">
    <location>
        <begin position="1107"/>
        <end position="1167"/>
    </location>
</feature>
<feature type="region of interest" description="Disordered" evidence="2">
    <location>
        <begin position="485"/>
        <end position="508"/>
    </location>
</feature>
<feature type="compositionally biased region" description="Acidic residues" evidence="2">
    <location>
        <begin position="1426"/>
        <end position="1440"/>
    </location>
</feature>
<evidence type="ECO:0000313" key="4">
    <source>
        <dbReference type="EMBL" id="KAH3829833.1"/>
    </source>
</evidence>
<feature type="compositionally biased region" description="Polar residues" evidence="2">
    <location>
        <begin position="1151"/>
        <end position="1167"/>
    </location>
</feature>
<feature type="compositionally biased region" description="Polar residues" evidence="2">
    <location>
        <begin position="1117"/>
        <end position="1127"/>
    </location>
</feature>
<dbReference type="InterPro" id="IPR024138">
    <property type="entry name" value="Pericentriolar_Pcm1"/>
</dbReference>
<feature type="compositionally biased region" description="Acidic residues" evidence="2">
    <location>
        <begin position="548"/>
        <end position="559"/>
    </location>
</feature>
<feature type="compositionally biased region" description="Basic and acidic residues" evidence="2">
    <location>
        <begin position="404"/>
        <end position="427"/>
    </location>
</feature>
<feature type="compositionally biased region" description="Basic and acidic residues" evidence="2">
    <location>
        <begin position="365"/>
        <end position="376"/>
    </location>
</feature>
<feature type="compositionally biased region" description="Basic and acidic residues" evidence="2">
    <location>
        <begin position="912"/>
        <end position="941"/>
    </location>
</feature>
<feature type="region of interest" description="Disordered" evidence="2">
    <location>
        <begin position="1"/>
        <end position="62"/>
    </location>
</feature>
<protein>
    <recommendedName>
        <fullName evidence="3">Pericentriolar material 1 protein C-terminal domain-containing protein</fullName>
    </recommendedName>
</protein>
<sequence>MLQDANLKQRNAKQNQASKQQETKAKKNAPPPRPPSPKLRDRPSRSSQGAADRSIPPEQLTREQLEARLQDLLSKKNRLDQMLQDEFTVPLMPTRSEDMSREQLANKLQELQNKKRRMDDMLKELQTLRANPAFTLNNAVRGVGGAAAQAVAPQPQARDPVAESGEGTQELTNGVLGVLDARQKLQKLNEVKSRLSQLKSLVHYYQDTGPGALQMEGEDQSSLPAYSDYGGEPEVTRDRDAVPVQESSKKQPGVNIPVRNIADSDENNDSASQSESESESQMSSLGPWGDDPEIQEKVRKLKAAKEKLKHLQSLVAIVQDSPGMAEGLPEELAELAASMEEADTQTEDRNNASTSEGEIPAAEQQRQRDEYYQRKMEEQMKELEDLKTEKTRLLTIQSQLQSLHDRFSQAEEEGEKQGSESGDEVRAKSQTSEQSTGQQPLTSGPTSQHNSGGPSVTFSSNEEVYYKMRNQRMLREELREKKKQLESIMKKDRNKKQYYKNQDNQSDTVSYSTELFGASASVDQTMATWGGSTVDNMESITEDGAVQDNDEDEDEDDAYPVDGILQVEEEEEQNQSDNETYTIDDDVRERRKARSMAKGDNPDDSPKKGAKRSFPRSGRQTQGGTGPKEAWTKPTDFNKWSRNGRKSRQENYRSAEDIVQDSEENPKTKSAIEDLQRKLEETSKLCQSLLAEQQGTGQLARQQAAGFGSHGQMLDLQQQLQQQQLMMSLNQCYQQISMQQLEMQNMQRQIQALLYQQADTSDSHEGVFSSNVRARSLSSLYSPMLPRQSPNILLPLDPFQANPSFMGMSSPFGSRLLRRAGDTEQRAEVSEGVDKQTRTSRPSRTDSYSLKTKRKSQSQSPVQPVQIQTRSRGSMTELYAEQVEEEEEETANRFSPDRQKFEDYLAQKKREFLERNKLQDRSQKQTPDKGQRGSRSEDEYRPGLSAGISGAGYVEDDRSVVSSVRSSQAAALQAGQAQARVAEAARDSDDQEDMTLFETLRETIYSEVATLISQNENRPHYLIELFRELQLLTTDYLRQRVLYDIKDVVSKYLVEDTAVSAPPPRWMNTAEAQNFITSELTPSESIVTSDDEEVKMKLKQKVAANLVAKEREREKSGQTQGKGQSRGQLLRSGSMKNDQFDYQEPADEDSSVSTPSNSYWDSPFNQDSLGETVVHFDKTLKKMREYEEGLAAMNTKAKSQTRERSEQEKSDVAEAAAKRGDTERGEVSSSAMDQGDESSVNSDAVPYPRIDTQQLDQQIKSIMTEVIPVIKEHMDNMCSPQLLAYVKRLVLSLTRQYDSGQEFARFFHRQLGSILQDTLAKYEGRKMRECGEDLLVDMSEVLFNELAFFRLMQDLDNPLIKEKMKNAEAMNSEDDVEENEEGDKNASDNESDTTESSTANASDNEDDVRPTQTEEEELGKSRDDDLANEVDMYDDKDDDDSPNKGVQIELAPSETKPYSRIGSDEDDESVDEDESQSNEDPSETAVSINARSEYNMHARAGCWRDGEDQGGDSGSDMGSNPAREFRSLPSVGQAVSASPEQDADQGAEGRKAELVESLEHMNGDILNGDMEIITMDDLPPSMLVMSSAELQNKMANEQEGNTGAAALLDDGSG</sequence>
<feature type="region of interest" description="Disordered" evidence="2">
    <location>
        <begin position="1368"/>
        <end position="1552"/>
    </location>
</feature>
<organism evidence="4 5">
    <name type="scientific">Dreissena polymorpha</name>
    <name type="common">Zebra mussel</name>
    <name type="synonym">Mytilus polymorpha</name>
    <dbReference type="NCBI Taxonomy" id="45954"/>
    <lineage>
        <taxon>Eukaryota</taxon>
        <taxon>Metazoa</taxon>
        <taxon>Spiralia</taxon>
        <taxon>Lophotrochozoa</taxon>
        <taxon>Mollusca</taxon>
        <taxon>Bivalvia</taxon>
        <taxon>Autobranchia</taxon>
        <taxon>Heteroconchia</taxon>
        <taxon>Euheterodonta</taxon>
        <taxon>Imparidentia</taxon>
        <taxon>Neoheterodontei</taxon>
        <taxon>Myida</taxon>
        <taxon>Dreissenoidea</taxon>
        <taxon>Dreissenidae</taxon>
        <taxon>Dreissena</taxon>
    </lineage>
</organism>
<reference evidence="4" key="1">
    <citation type="journal article" date="2019" name="bioRxiv">
        <title>The Genome of the Zebra Mussel, Dreissena polymorpha: A Resource for Invasive Species Research.</title>
        <authorList>
            <person name="McCartney M.A."/>
            <person name="Auch B."/>
            <person name="Kono T."/>
            <person name="Mallez S."/>
            <person name="Zhang Y."/>
            <person name="Obille A."/>
            <person name="Becker A."/>
            <person name="Abrahante J.E."/>
            <person name="Garbe J."/>
            <person name="Badalamenti J.P."/>
            <person name="Herman A."/>
            <person name="Mangelson H."/>
            <person name="Liachko I."/>
            <person name="Sullivan S."/>
            <person name="Sone E.D."/>
            <person name="Koren S."/>
            <person name="Silverstein K.A.T."/>
            <person name="Beckman K.B."/>
            <person name="Gohl D.M."/>
        </authorList>
    </citation>
    <scope>NUCLEOTIDE SEQUENCE</scope>
    <source>
        <strain evidence="4">Duluth1</strain>
        <tissue evidence="4">Whole animal</tissue>
    </source>
</reference>
<feature type="compositionally biased region" description="Basic and acidic residues" evidence="2">
    <location>
        <begin position="647"/>
        <end position="656"/>
    </location>
</feature>
<dbReference type="EMBL" id="JAIWYP010000004">
    <property type="protein sequence ID" value="KAH3829833.1"/>
    <property type="molecule type" value="Genomic_DNA"/>
</dbReference>
<feature type="compositionally biased region" description="Polar residues" evidence="2">
    <location>
        <begin position="428"/>
        <end position="462"/>
    </location>
</feature>
<dbReference type="GO" id="GO:0034454">
    <property type="term" value="P:microtubule anchoring at centrosome"/>
    <property type="evidence" value="ECO:0007669"/>
    <property type="project" value="InterPro"/>
</dbReference>